<comment type="caution">
    <text evidence="5">The sequence shown here is derived from an EMBL/GenBank/DDBJ whole genome shotgun (WGS) entry which is preliminary data.</text>
</comment>
<dbReference type="InterPro" id="IPR038886">
    <property type="entry name" value="E3_SLX5/Rfp1"/>
</dbReference>
<keyword evidence="3" id="KW-0862">Zinc</keyword>
<reference evidence="5" key="1">
    <citation type="submission" date="2023-11" db="EMBL/GenBank/DDBJ databases">
        <authorList>
            <person name="Alioto T."/>
            <person name="Alioto T."/>
            <person name="Gomez Garrido J."/>
        </authorList>
    </citation>
    <scope>NUCLEOTIDE SEQUENCE</scope>
</reference>
<dbReference type="PANTHER" id="PTHR28042">
    <property type="entry name" value="E3 UBIQUITIN-PROTEIN LIGASE COMPLEX SLX5-SLX8 SUBUNIT SLX5"/>
    <property type="match status" value="1"/>
</dbReference>
<keyword evidence="2" id="KW-0863">Zinc-finger</keyword>
<evidence type="ECO:0000256" key="4">
    <source>
        <dbReference type="SAM" id="MobiDB-lite"/>
    </source>
</evidence>
<organism evidence="5 6">
    <name type="scientific">Lecanosticta acicola</name>
    <dbReference type="NCBI Taxonomy" id="111012"/>
    <lineage>
        <taxon>Eukaryota</taxon>
        <taxon>Fungi</taxon>
        <taxon>Dikarya</taxon>
        <taxon>Ascomycota</taxon>
        <taxon>Pezizomycotina</taxon>
        <taxon>Dothideomycetes</taxon>
        <taxon>Dothideomycetidae</taxon>
        <taxon>Mycosphaerellales</taxon>
        <taxon>Mycosphaerellaceae</taxon>
        <taxon>Lecanosticta</taxon>
    </lineage>
</organism>
<evidence type="ECO:0000313" key="5">
    <source>
        <dbReference type="EMBL" id="CAK3863125.1"/>
    </source>
</evidence>
<dbReference type="GO" id="GO:0033768">
    <property type="term" value="C:SUMO-targeted ubiquitin ligase complex"/>
    <property type="evidence" value="ECO:0007669"/>
    <property type="project" value="TreeGrafter"/>
</dbReference>
<keyword evidence="1" id="KW-0479">Metal-binding</keyword>
<accession>A0AAI9E872</accession>
<dbReference type="GO" id="GO:0008270">
    <property type="term" value="F:zinc ion binding"/>
    <property type="evidence" value="ECO:0007669"/>
    <property type="project" value="UniProtKB-KW"/>
</dbReference>
<evidence type="ECO:0000313" key="6">
    <source>
        <dbReference type="Proteomes" id="UP001296104"/>
    </source>
</evidence>
<protein>
    <submittedName>
        <fullName evidence="5">Uncharacterized protein</fullName>
    </submittedName>
</protein>
<dbReference type="Proteomes" id="UP001296104">
    <property type="component" value="Unassembled WGS sequence"/>
</dbReference>
<dbReference type="PANTHER" id="PTHR28042:SF1">
    <property type="entry name" value="E3 UBIQUITIN-PROTEIN LIGASE COMPLEX SLX5-SLX8 SUBUNIT SLX5"/>
    <property type="match status" value="1"/>
</dbReference>
<feature type="compositionally biased region" description="Polar residues" evidence="4">
    <location>
        <begin position="20"/>
        <end position="32"/>
    </location>
</feature>
<gene>
    <name evidence="5" type="ORF">LECACI_7A001851</name>
</gene>
<keyword evidence="6" id="KW-1185">Reference proteome</keyword>
<sequence length="283" mass="31112">MDEIQFLEVRPRSGLDSRSRTPAAQVQRSLTPYPTGFNAPIDLTGEDDDVVHLDTRARHDAGVNTARPIGVGLGTIAVEDDDGEFGFGGLLDRNPRLRLRLGQAGGIRAQHDRLMELTHERHRHMGTNNVNGQRNDNQPLRLAVPAAVARFTVDMNYDMPGFDMGYPGAVQAQPPKYEAPEPAKEGFTRSPEEDEEVVCPNCGDELAMGDTEDKQQIWVVKKCGHAYCGDCAKNRPKRATRSTKNGKGKAPADNGPFPFKHCVVDGCKESALLKSMIRLYMAS</sequence>
<proteinExistence type="predicted"/>
<feature type="region of interest" description="Disordered" evidence="4">
    <location>
        <begin position="12"/>
        <end position="33"/>
    </location>
</feature>
<dbReference type="InterPro" id="IPR017907">
    <property type="entry name" value="Znf_RING_CS"/>
</dbReference>
<evidence type="ECO:0000256" key="2">
    <source>
        <dbReference type="ARBA" id="ARBA00022771"/>
    </source>
</evidence>
<dbReference type="GO" id="GO:0004842">
    <property type="term" value="F:ubiquitin-protein transferase activity"/>
    <property type="evidence" value="ECO:0007669"/>
    <property type="project" value="TreeGrafter"/>
</dbReference>
<dbReference type="EMBL" id="CAVMBE010000007">
    <property type="protein sequence ID" value="CAK3863125.1"/>
    <property type="molecule type" value="Genomic_DNA"/>
</dbReference>
<evidence type="ECO:0000256" key="3">
    <source>
        <dbReference type="ARBA" id="ARBA00022833"/>
    </source>
</evidence>
<dbReference type="AlphaFoldDB" id="A0AAI9E872"/>
<dbReference type="PROSITE" id="PS00518">
    <property type="entry name" value="ZF_RING_1"/>
    <property type="match status" value="1"/>
</dbReference>
<name>A0AAI9E872_9PEZI</name>
<evidence type="ECO:0000256" key="1">
    <source>
        <dbReference type="ARBA" id="ARBA00022723"/>
    </source>
</evidence>
<dbReference type="SUPFAM" id="SSF57850">
    <property type="entry name" value="RING/U-box"/>
    <property type="match status" value="1"/>
</dbReference>